<dbReference type="PANTHER" id="PTHR43289">
    <property type="entry name" value="MITOGEN-ACTIVATED PROTEIN KINASE KINASE KINASE 20-RELATED"/>
    <property type="match status" value="1"/>
</dbReference>
<evidence type="ECO:0000256" key="4">
    <source>
        <dbReference type="ARBA" id="ARBA00022741"/>
    </source>
</evidence>
<keyword evidence="3" id="KW-0808">Transferase</keyword>
<dbReference type="PROSITE" id="PS50011">
    <property type="entry name" value="PROTEIN_KINASE_DOM"/>
    <property type="match status" value="1"/>
</dbReference>
<keyword evidence="6" id="KW-0067">ATP-binding</keyword>
<dbReference type="EMBL" id="JACCFK010000001">
    <property type="protein sequence ID" value="NYI89842.1"/>
    <property type="molecule type" value="Genomic_DNA"/>
</dbReference>
<evidence type="ECO:0000256" key="6">
    <source>
        <dbReference type="ARBA" id="ARBA00022840"/>
    </source>
</evidence>
<evidence type="ECO:0000256" key="1">
    <source>
        <dbReference type="ARBA" id="ARBA00012513"/>
    </source>
</evidence>
<dbReference type="GO" id="GO:0004674">
    <property type="term" value="F:protein serine/threonine kinase activity"/>
    <property type="evidence" value="ECO:0007669"/>
    <property type="project" value="UniProtKB-KW"/>
</dbReference>
<keyword evidence="7" id="KW-0472">Membrane</keyword>
<evidence type="ECO:0000259" key="8">
    <source>
        <dbReference type="PROSITE" id="PS50011"/>
    </source>
</evidence>
<dbReference type="Gene3D" id="1.10.510.10">
    <property type="entry name" value="Transferase(Phosphotransferase) domain 1"/>
    <property type="match status" value="1"/>
</dbReference>
<evidence type="ECO:0000256" key="2">
    <source>
        <dbReference type="ARBA" id="ARBA00022527"/>
    </source>
</evidence>
<name>A0A853B4W1_9PSEU</name>
<feature type="domain" description="Protein kinase" evidence="8">
    <location>
        <begin position="16"/>
        <end position="267"/>
    </location>
</feature>
<keyword evidence="7" id="KW-0812">Transmembrane</keyword>
<dbReference type="PANTHER" id="PTHR43289:SF6">
    <property type="entry name" value="SERINE_THREONINE-PROTEIN KINASE NEKL-3"/>
    <property type="match status" value="1"/>
</dbReference>
<evidence type="ECO:0000313" key="10">
    <source>
        <dbReference type="Proteomes" id="UP000549616"/>
    </source>
</evidence>
<keyword evidence="4" id="KW-0547">Nucleotide-binding</keyword>
<dbReference type="GO" id="GO:0005524">
    <property type="term" value="F:ATP binding"/>
    <property type="evidence" value="ECO:0007669"/>
    <property type="project" value="UniProtKB-KW"/>
</dbReference>
<evidence type="ECO:0000256" key="5">
    <source>
        <dbReference type="ARBA" id="ARBA00022777"/>
    </source>
</evidence>
<dbReference type="Proteomes" id="UP000549616">
    <property type="component" value="Unassembled WGS sequence"/>
</dbReference>
<evidence type="ECO:0000256" key="3">
    <source>
        <dbReference type="ARBA" id="ARBA00022679"/>
    </source>
</evidence>
<comment type="caution">
    <text evidence="9">The sequence shown here is derived from an EMBL/GenBank/DDBJ whole genome shotgun (WGS) entry which is preliminary data.</text>
</comment>
<sequence>MAITRMSTTMATERTFGDLVPLGDGPSATVFAGVHENAAFALKVYPGRLDRGTRSQLDSELAALTAVRGRAPVLVADAVQSLPDGRCALRMELCAQSLPELIGAFGPMTAGDALGLGRSLATALAAAHAAGQVHGGVTPGNVLFRASGEAVLSDFGLTLRRAFPREPGHDFLAPETLRDGTADERSDLYGLGAVLYLALSGRSPHQGRPGEQEGELVLRVLREPVPPLDRHDLPAGLGALVASLLAKDPDARPLDAATVAARLGTVLGPPPPAAGGAAFDDFAAAGWVPRVPVSGQPWPPQGQMPVPVPQGQAPVMPQAVPAAQPPSTHGFPPPGAPAFTPAPAPHLGEPLVVYGPDTTPRRRPRRTASFVAALAGLSILAIAAVLLLVNTPEELDVPEVPPVIGAPTLTAPPSRAVQLILNEPVDQGDYVELSWQSSEALDFALVVAAEGQETATILVQRNTTYRLRVDPVLKYCFQIKGTDGGPQIFESQVKPFRGASCVS</sequence>
<evidence type="ECO:0000313" key="9">
    <source>
        <dbReference type="EMBL" id="NYI89842.1"/>
    </source>
</evidence>
<gene>
    <name evidence="9" type="ORF">HNR02_003165</name>
</gene>
<reference evidence="9 10" key="1">
    <citation type="submission" date="2020-07" db="EMBL/GenBank/DDBJ databases">
        <title>Sequencing the genomes of 1000 actinobacteria strains.</title>
        <authorList>
            <person name="Klenk H.-P."/>
        </authorList>
    </citation>
    <scope>NUCLEOTIDE SEQUENCE [LARGE SCALE GENOMIC DNA]</scope>
    <source>
        <strain evidence="9 10">DSM 104006</strain>
    </source>
</reference>
<dbReference type="SUPFAM" id="SSF56112">
    <property type="entry name" value="Protein kinase-like (PK-like)"/>
    <property type="match status" value="1"/>
</dbReference>
<accession>A0A853B4W1</accession>
<dbReference type="Pfam" id="PF00069">
    <property type="entry name" value="Pkinase"/>
    <property type="match status" value="1"/>
</dbReference>
<dbReference type="AlphaFoldDB" id="A0A853B4W1"/>
<dbReference type="InterPro" id="IPR000719">
    <property type="entry name" value="Prot_kinase_dom"/>
</dbReference>
<protein>
    <recommendedName>
        <fullName evidence="1">non-specific serine/threonine protein kinase</fullName>
        <ecNumber evidence="1">2.7.11.1</ecNumber>
    </recommendedName>
</protein>
<feature type="transmembrane region" description="Helical" evidence="7">
    <location>
        <begin position="370"/>
        <end position="389"/>
    </location>
</feature>
<keyword evidence="2" id="KW-0723">Serine/threonine-protein kinase</keyword>
<proteinExistence type="predicted"/>
<evidence type="ECO:0000256" key="7">
    <source>
        <dbReference type="SAM" id="Phobius"/>
    </source>
</evidence>
<organism evidence="9 10">
    <name type="scientific">Amycolatopsis endophytica</name>
    <dbReference type="NCBI Taxonomy" id="860233"/>
    <lineage>
        <taxon>Bacteria</taxon>
        <taxon>Bacillati</taxon>
        <taxon>Actinomycetota</taxon>
        <taxon>Actinomycetes</taxon>
        <taxon>Pseudonocardiales</taxon>
        <taxon>Pseudonocardiaceae</taxon>
        <taxon>Amycolatopsis</taxon>
    </lineage>
</organism>
<dbReference type="InterPro" id="IPR011009">
    <property type="entry name" value="Kinase-like_dom_sf"/>
</dbReference>
<dbReference type="SMART" id="SM00220">
    <property type="entry name" value="S_TKc"/>
    <property type="match status" value="1"/>
</dbReference>
<keyword evidence="5" id="KW-0418">Kinase</keyword>
<dbReference type="EC" id="2.7.11.1" evidence="1"/>
<keyword evidence="10" id="KW-1185">Reference proteome</keyword>
<keyword evidence="7" id="KW-1133">Transmembrane helix</keyword>